<sequence>MTPPTYRDDDGNQIVLMNGCLYLDVAGEEAGSVALNPQLEAALRAALTIGDPQ</sequence>
<evidence type="ECO:0000313" key="1">
    <source>
        <dbReference type="EMBL" id="QVJ00397.1"/>
    </source>
</evidence>
<name>A0A975QJK7_9ACTN</name>
<protein>
    <submittedName>
        <fullName evidence="1">Uncharacterized protein</fullName>
    </submittedName>
</protein>
<reference evidence="1" key="1">
    <citation type="submission" date="2021-05" db="EMBL/GenBank/DDBJ databases">
        <authorList>
            <person name="Kaiqin L."/>
            <person name="Jian G."/>
        </authorList>
    </citation>
    <scope>NUCLEOTIDE SEQUENCE</scope>
    <source>
        <strain evidence="1">HDS5</strain>
    </source>
</reference>
<dbReference type="Proteomes" id="UP000682416">
    <property type="component" value="Chromosome"/>
</dbReference>
<organism evidence="1 2">
    <name type="scientific">Nocardiopsis eucommiae</name>
    <dbReference type="NCBI Taxonomy" id="2831970"/>
    <lineage>
        <taxon>Bacteria</taxon>
        <taxon>Bacillati</taxon>
        <taxon>Actinomycetota</taxon>
        <taxon>Actinomycetes</taxon>
        <taxon>Streptosporangiales</taxon>
        <taxon>Nocardiopsidaceae</taxon>
        <taxon>Nocardiopsis</taxon>
    </lineage>
</organism>
<accession>A0A975QJK7</accession>
<gene>
    <name evidence="1" type="ORF">KGD82_16690</name>
</gene>
<proteinExistence type="predicted"/>
<dbReference type="EMBL" id="CP074402">
    <property type="protein sequence ID" value="QVJ00397.1"/>
    <property type="molecule type" value="Genomic_DNA"/>
</dbReference>
<dbReference type="KEGG" id="nec:KGD82_16690"/>
<evidence type="ECO:0000313" key="2">
    <source>
        <dbReference type="Proteomes" id="UP000682416"/>
    </source>
</evidence>
<keyword evidence="2" id="KW-1185">Reference proteome</keyword>
<dbReference type="AlphaFoldDB" id="A0A975QJK7"/>